<feature type="compositionally biased region" description="Polar residues" evidence="4">
    <location>
        <begin position="754"/>
        <end position="776"/>
    </location>
</feature>
<comment type="caution">
    <text evidence="5">The sequence shown here is derived from an EMBL/GenBank/DDBJ whole genome shotgun (WGS) entry which is preliminary data.</text>
</comment>
<feature type="repeat" description="ANK" evidence="3">
    <location>
        <begin position="72"/>
        <end position="104"/>
    </location>
</feature>
<dbReference type="SMART" id="SM00248">
    <property type="entry name" value="ANK"/>
    <property type="match status" value="3"/>
</dbReference>
<keyword evidence="6" id="KW-1185">Reference proteome</keyword>
<dbReference type="PANTHER" id="PTHR24173">
    <property type="entry name" value="ANKYRIN REPEAT CONTAINING"/>
    <property type="match status" value="1"/>
</dbReference>
<feature type="compositionally biased region" description="Polar residues" evidence="4">
    <location>
        <begin position="258"/>
        <end position="275"/>
    </location>
</feature>
<dbReference type="InterPro" id="IPR002110">
    <property type="entry name" value="Ankyrin_rpt"/>
</dbReference>
<evidence type="ECO:0000256" key="2">
    <source>
        <dbReference type="ARBA" id="ARBA00023043"/>
    </source>
</evidence>
<evidence type="ECO:0000256" key="3">
    <source>
        <dbReference type="PROSITE-ProRule" id="PRU00023"/>
    </source>
</evidence>
<feature type="repeat" description="ANK" evidence="3">
    <location>
        <begin position="122"/>
        <end position="154"/>
    </location>
</feature>
<dbReference type="EMBL" id="JBCAWK010000005">
    <property type="protein sequence ID" value="KAK8858552.1"/>
    <property type="molecule type" value="Genomic_DNA"/>
</dbReference>
<feature type="compositionally biased region" description="Basic and acidic residues" evidence="4">
    <location>
        <begin position="240"/>
        <end position="252"/>
    </location>
</feature>
<organism evidence="5 6">
    <name type="scientific">Kwoniella newhampshirensis</name>
    <dbReference type="NCBI Taxonomy" id="1651941"/>
    <lineage>
        <taxon>Eukaryota</taxon>
        <taxon>Fungi</taxon>
        <taxon>Dikarya</taxon>
        <taxon>Basidiomycota</taxon>
        <taxon>Agaricomycotina</taxon>
        <taxon>Tremellomycetes</taxon>
        <taxon>Tremellales</taxon>
        <taxon>Cryptococcaceae</taxon>
        <taxon>Kwoniella</taxon>
    </lineage>
</organism>
<evidence type="ECO:0000256" key="1">
    <source>
        <dbReference type="ARBA" id="ARBA00022737"/>
    </source>
</evidence>
<dbReference type="Pfam" id="PF12796">
    <property type="entry name" value="Ank_2"/>
    <property type="match status" value="2"/>
</dbReference>
<feature type="region of interest" description="Disordered" evidence="4">
    <location>
        <begin position="931"/>
        <end position="991"/>
    </location>
</feature>
<feature type="compositionally biased region" description="Low complexity" evidence="4">
    <location>
        <begin position="948"/>
        <end position="959"/>
    </location>
</feature>
<feature type="compositionally biased region" description="Basic and acidic residues" evidence="4">
    <location>
        <begin position="485"/>
        <end position="502"/>
    </location>
</feature>
<feature type="compositionally biased region" description="Acidic residues" evidence="4">
    <location>
        <begin position="687"/>
        <end position="708"/>
    </location>
</feature>
<gene>
    <name evidence="5" type="ORF">IAR55_002781</name>
</gene>
<protein>
    <recommendedName>
        <fullName evidence="7">Ankyrin</fullName>
    </recommendedName>
</protein>
<dbReference type="SUPFAM" id="SSF48403">
    <property type="entry name" value="Ankyrin repeat"/>
    <property type="match status" value="1"/>
</dbReference>
<evidence type="ECO:0000256" key="4">
    <source>
        <dbReference type="SAM" id="MobiDB-lite"/>
    </source>
</evidence>
<keyword evidence="1" id="KW-0677">Repeat</keyword>
<accession>A0AAW0Z054</accession>
<sequence length="1248" mass="132908">MLLTPSTSFSALSPPLPPSPLYRAHGRLLEFRELRYRPPVPNLELHSAAASGNVGLVHYALTHGQPVNSVLHGVLPLHAACSGGSVSVVRMLIERGADVNAPRLPRRYSDGKKGTAPSVGTAGSTPLHFAAANGHAPVVQILLACGADPTKPDKNGNTPERLAQLNGHDNVVRVLHVYNHLQHQDALNDAAESDRAEPPSPSASTSQLAEDDESSVNYGSIGSKTGKERAFSLSSTRSDSAVKMRKSLEGLLRRGTKHSPTGTSSHGDESPTSANAVPPRLSVVSDMTTTDSDHLVSPVEIERSSSPSPQKGNNTPLVGPDDNAPGSPASLSRVLSHHSATSNPSVNLGSPPASITLGPPPARSRLNSTSSHRPSLPSIFEKAVHPGATFRAAMRHHSDKDHPESSSNPGSPPHGESSPPHSGGSFFRGRHKSHEPGADHGSKKHTKHGFIGLFRRGHSPPSRSPSPPRRSEATKPIASEDLDEGIERLKRASLDMERKEAQGDEVISLNDEDHPQRTTAASAPATKTKFFPDGELIIPPRRTPSDSNELQPPPVTTPPERLTRPRKGSEVIVPSPLANEWANDEDEDSTGPRQGIRRVRTEVLKSPSTSSPLTPDPSSPISPGASGASTKPRSATLPSGMANPLLQRTPSGSRVVGLGWEDEVDLRRVAASGVIRRKSERERLQTEEEEIAQVQGDVEDGDADEFYDAPEAVETPDQTQEQVAESTSTATPEQIDDTQSRPDVIGRLRGASIGSFTTDSSRLSTPPASLRMSSMTDDSESSRGYANRSGKSAPPPPPPLVMSVIDSRPRGKSVSSTSSGASGRHSYMQTNSTSATSLTPTSAISISLSGPGFPPVPEHEEVSSHPVHRRTLTSRTISSRAEAKKELEENESNILQLAQMPQSLDSSRSLAAQLAAYGESHAIEQEFAELERRGVKAGSSEDGESYFSADSIWSGGSSRSSERPRDGSLRMTRAVSSPLVPNAPRSSVPSINTIYDKRAAAYRDRLAALTSVPPLPPSATSSARRNRQRAVSSHEMWLDAGPTNSRHHPHSSQLGSELGEEMEDVDRHPFISNPMPVVSNPVTGQRSRKSSGSTVGSTHSRSHTLPRPNSKYALPASTNAPNPLTDVLSTRYQGLSLHTHSPPKAASLFATTSPISPTFNGSGSAPGVAMSPYTSIFSHRYSNTPLNDDESDDEEQEGRQYTVIENDWRGARVVGPEALAMAAAGAVSGSGPGLEKKKWAGLRKLGRK</sequence>
<dbReference type="InterPro" id="IPR036770">
    <property type="entry name" value="Ankyrin_rpt-contain_sf"/>
</dbReference>
<feature type="region of interest" description="Disordered" evidence="4">
    <location>
        <begin position="394"/>
        <end position="653"/>
    </location>
</feature>
<feature type="compositionally biased region" description="Basic and acidic residues" evidence="4">
    <location>
        <begin position="677"/>
        <end position="686"/>
    </location>
</feature>
<keyword evidence="2 3" id="KW-0040">ANK repeat</keyword>
<reference evidence="5 6" key="1">
    <citation type="journal article" date="2024" name="bioRxiv">
        <title>Comparative genomics of Cryptococcus and Kwoniella reveals pathogenesis evolution and contrasting karyotype dynamics via intercentromeric recombination or chromosome fusion.</title>
        <authorList>
            <person name="Coelho M.A."/>
            <person name="David-Palma M."/>
            <person name="Shea T."/>
            <person name="Bowers K."/>
            <person name="McGinley-Smith S."/>
            <person name="Mohammad A.W."/>
            <person name="Gnirke A."/>
            <person name="Yurkov A.M."/>
            <person name="Nowrousian M."/>
            <person name="Sun S."/>
            <person name="Cuomo C.A."/>
            <person name="Heitman J."/>
        </authorList>
    </citation>
    <scope>NUCLEOTIDE SEQUENCE [LARGE SCALE GENOMIC DNA]</scope>
    <source>
        <strain evidence="5 6">CBS 13917</strain>
    </source>
</reference>
<evidence type="ECO:0000313" key="5">
    <source>
        <dbReference type="EMBL" id="KAK8858552.1"/>
    </source>
</evidence>
<dbReference type="KEGG" id="kne:92180039"/>
<feature type="region of interest" description="Disordered" evidence="4">
    <location>
        <begin position="188"/>
        <end position="278"/>
    </location>
</feature>
<dbReference type="PANTHER" id="PTHR24173:SF74">
    <property type="entry name" value="ANKYRIN REPEAT DOMAIN-CONTAINING PROTEIN 16"/>
    <property type="match status" value="1"/>
</dbReference>
<feature type="region of interest" description="Disordered" evidence="4">
    <location>
        <begin position="1180"/>
        <end position="1199"/>
    </location>
</feature>
<dbReference type="Proteomes" id="UP001388673">
    <property type="component" value="Unassembled WGS sequence"/>
</dbReference>
<feature type="region of interest" description="Disordered" evidence="4">
    <location>
        <begin position="1011"/>
        <end position="1125"/>
    </location>
</feature>
<evidence type="ECO:0008006" key="7">
    <source>
        <dbReference type="Google" id="ProtNLM"/>
    </source>
</evidence>
<dbReference type="GeneID" id="92180039"/>
<feature type="compositionally biased region" description="Polar residues" evidence="4">
    <location>
        <begin position="1116"/>
        <end position="1125"/>
    </location>
</feature>
<evidence type="ECO:0000313" key="6">
    <source>
        <dbReference type="Proteomes" id="UP001388673"/>
    </source>
</evidence>
<feature type="compositionally biased region" description="Polar residues" evidence="4">
    <location>
        <begin position="304"/>
        <end position="316"/>
    </location>
</feature>
<feature type="compositionally biased region" description="Low complexity" evidence="4">
    <location>
        <begin position="812"/>
        <end position="849"/>
    </location>
</feature>
<dbReference type="PROSITE" id="PS50297">
    <property type="entry name" value="ANK_REP_REGION"/>
    <property type="match status" value="2"/>
</dbReference>
<feature type="compositionally biased region" description="Acidic residues" evidence="4">
    <location>
        <begin position="1187"/>
        <end position="1196"/>
    </location>
</feature>
<feature type="region of interest" description="Disordered" evidence="4">
    <location>
        <begin position="299"/>
        <end position="376"/>
    </location>
</feature>
<dbReference type="RefSeq" id="XP_066803393.1">
    <property type="nucleotide sequence ID" value="XM_066945892.1"/>
</dbReference>
<feature type="compositionally biased region" description="Polar residues" evidence="4">
    <location>
        <begin position="716"/>
        <end position="732"/>
    </location>
</feature>
<feature type="compositionally biased region" description="Low complexity" evidence="4">
    <location>
        <begin position="518"/>
        <end position="529"/>
    </location>
</feature>
<proteinExistence type="predicted"/>
<dbReference type="PROSITE" id="PS50088">
    <property type="entry name" value="ANK_REPEAT"/>
    <property type="match status" value="2"/>
</dbReference>
<feature type="region of interest" description="Disordered" evidence="4">
    <location>
        <begin position="675"/>
        <end position="888"/>
    </location>
</feature>
<feature type="compositionally biased region" description="Polar residues" evidence="4">
    <location>
        <begin position="1080"/>
        <end position="1099"/>
    </location>
</feature>
<feature type="compositionally biased region" description="Low complexity" evidence="4">
    <location>
        <begin position="405"/>
        <end position="425"/>
    </location>
</feature>
<dbReference type="Gene3D" id="1.25.40.20">
    <property type="entry name" value="Ankyrin repeat-containing domain"/>
    <property type="match status" value="1"/>
</dbReference>
<feature type="compositionally biased region" description="Polar residues" evidence="4">
    <location>
        <begin position="338"/>
        <end position="348"/>
    </location>
</feature>
<name>A0AAW0Z054_9TREE</name>
<dbReference type="AlphaFoldDB" id="A0AAW0Z054"/>